<dbReference type="InterPro" id="IPR006935">
    <property type="entry name" value="Helicase/UvrB_N"/>
</dbReference>
<evidence type="ECO:0008006" key="4">
    <source>
        <dbReference type="Google" id="ProtNLM"/>
    </source>
</evidence>
<feature type="domain" description="Helicase ATP-binding" evidence="1">
    <location>
        <begin position="284"/>
        <end position="451"/>
    </location>
</feature>
<dbReference type="PANTHER" id="PTHR47396:SF1">
    <property type="entry name" value="ATP-DEPENDENT HELICASE IRC3-RELATED"/>
    <property type="match status" value="1"/>
</dbReference>
<evidence type="ECO:0000259" key="1">
    <source>
        <dbReference type="PROSITE" id="PS51192"/>
    </source>
</evidence>
<protein>
    <recommendedName>
        <fullName evidence="4">Helicase ATP-binding domain-containing protein</fullName>
    </recommendedName>
</protein>
<dbReference type="EMBL" id="MN740332">
    <property type="protein sequence ID" value="QHU00975.1"/>
    <property type="molecule type" value="Genomic_DNA"/>
</dbReference>
<dbReference type="SMART" id="SM00487">
    <property type="entry name" value="DEXDc"/>
    <property type="match status" value="1"/>
</dbReference>
<dbReference type="Gene3D" id="3.40.50.300">
    <property type="entry name" value="P-loop containing nucleotide triphosphate hydrolases"/>
    <property type="match status" value="2"/>
</dbReference>
<dbReference type="InterPro" id="IPR027417">
    <property type="entry name" value="P-loop_NTPase"/>
</dbReference>
<dbReference type="SUPFAM" id="SSF52540">
    <property type="entry name" value="P-loop containing nucleoside triphosphate hydrolases"/>
    <property type="match status" value="1"/>
</dbReference>
<name>A0A6C0J5I3_9ZZZZ</name>
<sequence length="614" mass="71872">MYQLGKIFRSHLLNRLILITSEDIGPAEPGLINEIAPLYFTSKVMNTIDITAADEVILQENIVIMITKLCNARKSRIVDWLTNYDYKEYNHDISPLSLYGAMEQTKYYLNYTEENCNVILKYTDNGNDITCTKHLPIYHLWNELLSMAPNVHYNDIVSLLKIFIYRRPQYGLLYICHAICLTYINYMNIPGKLASKISYINWSVISEYKFPVLNRAIDKHTYWGRTYLGRTNYDFAMFGSQLNNHTPWPGENEMKDHFIKLCDKPKSDLSQPRDYQRDIISNAVPYFRKNDTGWLIMACGTGKTKTAYWIHEKIAPMFSIVVLPYLEILKQFLEVWSQMSNARKLKYHYGIIASTRKDFMMSNFMTYSYIRNKSQYDIFQNLSTRKVLFVTYASMKKLKLWKPEPEFMIYDEAHHYKEIHSLKSKSLYLTATPKYIVPEDNTIGFYHLNKAIKAGHLTDYNINIFPYNNDYTDNLSILFRTGNKVIIYTSTVSTAKELYTYTSDSLFNVYYIEANTPQVKRDEIFKEFKKQGTKCAIFNCATLGEGVDLPCCDSIYIHSGYNSQQRVVQSFGRPLRLYPGKTKAHIYICYEHHKKKLKAISFYDTDAMSKVNYI</sequence>
<dbReference type="PANTHER" id="PTHR47396">
    <property type="entry name" value="TYPE I RESTRICTION ENZYME ECOKI R PROTEIN"/>
    <property type="match status" value="1"/>
</dbReference>
<dbReference type="GO" id="GO:0005829">
    <property type="term" value="C:cytosol"/>
    <property type="evidence" value="ECO:0007669"/>
    <property type="project" value="TreeGrafter"/>
</dbReference>
<accession>A0A6C0J5I3</accession>
<dbReference type="InterPro" id="IPR050742">
    <property type="entry name" value="Helicase_Restrict-Modif_Enz"/>
</dbReference>
<dbReference type="SMART" id="SM00490">
    <property type="entry name" value="HELICc"/>
    <property type="match status" value="1"/>
</dbReference>
<dbReference type="PROSITE" id="PS51192">
    <property type="entry name" value="HELICASE_ATP_BIND_1"/>
    <property type="match status" value="1"/>
</dbReference>
<feature type="domain" description="Helicase C-terminal" evidence="2">
    <location>
        <begin position="470"/>
        <end position="614"/>
    </location>
</feature>
<dbReference type="GO" id="GO:0016787">
    <property type="term" value="F:hydrolase activity"/>
    <property type="evidence" value="ECO:0007669"/>
    <property type="project" value="InterPro"/>
</dbReference>
<evidence type="ECO:0000259" key="2">
    <source>
        <dbReference type="PROSITE" id="PS51194"/>
    </source>
</evidence>
<dbReference type="Pfam" id="PF04851">
    <property type="entry name" value="ResIII"/>
    <property type="match status" value="1"/>
</dbReference>
<dbReference type="InterPro" id="IPR014001">
    <property type="entry name" value="Helicase_ATP-bd"/>
</dbReference>
<reference evidence="3" key="1">
    <citation type="journal article" date="2020" name="Nature">
        <title>Giant virus diversity and host interactions through global metagenomics.</title>
        <authorList>
            <person name="Schulz F."/>
            <person name="Roux S."/>
            <person name="Paez-Espino D."/>
            <person name="Jungbluth S."/>
            <person name="Walsh D.A."/>
            <person name="Denef V.J."/>
            <person name="McMahon K.D."/>
            <person name="Konstantinidis K.T."/>
            <person name="Eloe-Fadrosh E.A."/>
            <person name="Kyrpides N.C."/>
            <person name="Woyke T."/>
        </authorList>
    </citation>
    <scope>NUCLEOTIDE SEQUENCE</scope>
    <source>
        <strain evidence="3">GVMAG-M-3300025860-20</strain>
    </source>
</reference>
<proteinExistence type="predicted"/>
<dbReference type="AlphaFoldDB" id="A0A6C0J5I3"/>
<dbReference type="InterPro" id="IPR001650">
    <property type="entry name" value="Helicase_C-like"/>
</dbReference>
<dbReference type="Pfam" id="PF00271">
    <property type="entry name" value="Helicase_C"/>
    <property type="match status" value="1"/>
</dbReference>
<dbReference type="GO" id="GO:0005524">
    <property type="term" value="F:ATP binding"/>
    <property type="evidence" value="ECO:0007669"/>
    <property type="project" value="InterPro"/>
</dbReference>
<organism evidence="3">
    <name type="scientific">viral metagenome</name>
    <dbReference type="NCBI Taxonomy" id="1070528"/>
    <lineage>
        <taxon>unclassified sequences</taxon>
        <taxon>metagenomes</taxon>
        <taxon>organismal metagenomes</taxon>
    </lineage>
</organism>
<evidence type="ECO:0000313" key="3">
    <source>
        <dbReference type="EMBL" id="QHU00975.1"/>
    </source>
</evidence>
<dbReference type="GO" id="GO:0003677">
    <property type="term" value="F:DNA binding"/>
    <property type="evidence" value="ECO:0007669"/>
    <property type="project" value="InterPro"/>
</dbReference>
<dbReference type="PROSITE" id="PS51194">
    <property type="entry name" value="HELICASE_CTER"/>
    <property type="match status" value="1"/>
</dbReference>